<proteinExistence type="predicted"/>
<gene>
    <name evidence="1" type="ORF">allotria_177</name>
</gene>
<evidence type="ECO:0000313" key="1">
    <source>
        <dbReference type="EMBL" id="QIO02512.1"/>
    </source>
</evidence>
<organism evidence="1 2">
    <name type="scientific">Salmonella phage allotria</name>
    <dbReference type="NCBI Taxonomy" id="2713274"/>
    <lineage>
        <taxon>Viruses</taxon>
        <taxon>Duplodnaviria</taxon>
        <taxon>Heunggongvirae</taxon>
        <taxon>Uroviricota</taxon>
        <taxon>Caudoviricetes</taxon>
        <taxon>Pantevenvirales</taxon>
        <taxon>Ackermannviridae</taxon>
        <taxon>Cvivirinae</taxon>
        <taxon>Kuttervirus</taxon>
        <taxon>Kuttervirus allotria</taxon>
    </lineage>
</organism>
<keyword evidence="2" id="KW-1185">Reference proteome</keyword>
<evidence type="ECO:0000313" key="2">
    <source>
        <dbReference type="Proteomes" id="UP000503322"/>
    </source>
</evidence>
<dbReference type="EMBL" id="MT074471">
    <property type="protein sequence ID" value="QIO02512.1"/>
    <property type="molecule type" value="Genomic_DNA"/>
</dbReference>
<name>A0A6G8RMB5_9CAUD</name>
<dbReference type="Proteomes" id="UP000503322">
    <property type="component" value="Segment"/>
</dbReference>
<protein>
    <submittedName>
        <fullName evidence="1">Uncharacterized protein</fullName>
    </submittedName>
</protein>
<sequence length="79" mass="8817">MAMQRIEDMSVLDMEATFGDYFESTPKQEKTPLMGHLVVSEEFAQKVRDAHTPLTKLDDGQGGFRRGELNIICAGGITR</sequence>
<reference evidence="1 2" key="1">
    <citation type="submission" date="2020-02" db="EMBL/GenBank/DDBJ databases">
        <authorList>
            <person name="Olsen N.S."/>
            <person name="Forero-Junco L."/>
            <person name="Kot W."/>
            <person name="Hansen L.H."/>
        </authorList>
    </citation>
    <scope>NUCLEOTIDE SEQUENCE [LARGE SCALE GENOMIC DNA]</scope>
</reference>
<accession>A0A6G8RMB5</accession>